<dbReference type="InterPro" id="IPR037066">
    <property type="entry name" value="Plug_dom_sf"/>
</dbReference>
<dbReference type="SUPFAM" id="SSF56935">
    <property type="entry name" value="Porins"/>
    <property type="match status" value="1"/>
</dbReference>
<dbReference type="Pfam" id="PF07715">
    <property type="entry name" value="Plug"/>
    <property type="match status" value="1"/>
</dbReference>
<dbReference type="AlphaFoldDB" id="A0A1I2BRE4"/>
<dbReference type="InterPro" id="IPR008969">
    <property type="entry name" value="CarboxyPept-like_regulatory"/>
</dbReference>
<keyword evidence="3" id="KW-1185">Reference proteome</keyword>
<keyword evidence="2" id="KW-0675">Receptor</keyword>
<dbReference type="Gene3D" id="2.170.130.10">
    <property type="entry name" value="TonB-dependent receptor, plug domain"/>
    <property type="match status" value="1"/>
</dbReference>
<dbReference type="OrthoDB" id="1108759at2"/>
<evidence type="ECO:0000313" key="2">
    <source>
        <dbReference type="EMBL" id="SFE58682.1"/>
    </source>
</evidence>
<accession>A0A1I2BRE4</accession>
<reference evidence="2 3" key="1">
    <citation type="submission" date="2016-10" db="EMBL/GenBank/DDBJ databases">
        <authorList>
            <person name="de Groot N.N."/>
        </authorList>
    </citation>
    <scope>NUCLEOTIDE SEQUENCE [LARGE SCALE GENOMIC DNA]</scope>
    <source>
        <strain evidence="2 3">DSM 19012</strain>
    </source>
</reference>
<dbReference type="EMBL" id="FONA01000014">
    <property type="protein sequence ID" value="SFE58682.1"/>
    <property type="molecule type" value="Genomic_DNA"/>
</dbReference>
<name>A0A1I2BRE4_9BACT</name>
<evidence type="ECO:0000313" key="3">
    <source>
        <dbReference type="Proteomes" id="UP000181976"/>
    </source>
</evidence>
<dbReference type="InterPro" id="IPR012910">
    <property type="entry name" value="Plug_dom"/>
</dbReference>
<dbReference type="SUPFAM" id="SSF49464">
    <property type="entry name" value="Carboxypeptidase regulatory domain-like"/>
    <property type="match status" value="1"/>
</dbReference>
<dbReference type="eggNOG" id="COG1629">
    <property type="taxonomic scope" value="Bacteria"/>
</dbReference>
<sequence>MSFKHNLLLTLLIINVLTIYGQEKIIIKGKIVSEQEEPIEKAHIIAIDSSKGTTTNKDGSFELILRAEFPINLQISHIEYLPGQLTIQQKDLDIKPLKIVLQTRIRELNEVKISEPKANDQSAIKINADLTPYLSSPAGPAIEGLIRSQMGVAANNELSSQYRVRGGNFDENLVYLNGFEIFRPQLIRSGQQEGLSIINPDLTESVYFSAGGFSATYGDKMSSALDVQYKKPQNNESGINVSLLGANIFTIGSAFSKKITWLAGARYKTNRYLLNSLDTKGDYNPEFTDFQTNINYQINSKFSIEALGYYALNQYNFIPSDRETSFGTINDIKQLKIYFAGQEKDRFKTGMGALRLNFQPDKSARYELQTTHYRALENEAYDIAGAYWLQEIEGTNDAETTTTIGVGEYLQHARNDLLATVTTVSLKGINHINSTNSIQWGLKWQKEYFDDRINEWEMIDSAGYSIPRNSNLELSYSLNTQHQQTTHHLKLFVAHQTTLTPTWGKISMNYGTRVIWYDNESTVHVTPRFQFSFHPHATPNTRFRLSGGWYFQPPFYKEYRPARSGEIYSLESQKSRQILTGIDHYFSITDRPFKFSAEVYYKYLYNLIPYQVDNVRIIYSGKNEAKGYATGADFKIHGEFVPGSESWATLSLLRTEEDILTDTWEKEGEPGYIPRPSDQRVNFSMFFQDYLPNNPSFKVHLSFYYGSGLTFGPPRSPRYMATFRMPPYRRVDIGFSKDLLPWMSRNLQIYFLKTAWLSAEIFNLFDINNTISYFWVSDVNNREYAVPNYLTGRRLNISLKIGF</sequence>
<proteinExistence type="predicted"/>
<feature type="domain" description="TonB-dependent receptor plug" evidence="1">
    <location>
        <begin position="149"/>
        <end position="219"/>
    </location>
</feature>
<dbReference type="RefSeq" id="WP_010527800.1">
    <property type="nucleotide sequence ID" value="NZ_AFSL01000063.1"/>
</dbReference>
<dbReference type="STRING" id="385682.SAMN05444380_11417"/>
<protein>
    <submittedName>
        <fullName evidence="2">Outer membrane receptor proteins, mostly Fe transport</fullName>
    </submittedName>
</protein>
<evidence type="ECO:0000259" key="1">
    <source>
        <dbReference type="Pfam" id="PF07715"/>
    </source>
</evidence>
<organism evidence="2 3">
    <name type="scientific">Thermophagus xiamenensis</name>
    <dbReference type="NCBI Taxonomy" id="385682"/>
    <lineage>
        <taxon>Bacteria</taxon>
        <taxon>Pseudomonadati</taxon>
        <taxon>Bacteroidota</taxon>
        <taxon>Bacteroidia</taxon>
        <taxon>Marinilabiliales</taxon>
        <taxon>Marinilabiliaceae</taxon>
        <taxon>Thermophagus</taxon>
    </lineage>
</organism>
<dbReference type="Pfam" id="PF13715">
    <property type="entry name" value="CarbopepD_reg_2"/>
    <property type="match status" value="1"/>
</dbReference>
<dbReference type="InParanoid" id="A0A1I2BRE4"/>
<dbReference type="Proteomes" id="UP000181976">
    <property type="component" value="Unassembled WGS sequence"/>
</dbReference>
<gene>
    <name evidence="2" type="ORF">SAMN05444380_11417</name>
</gene>